<evidence type="ECO:0008006" key="4">
    <source>
        <dbReference type="Google" id="ProtNLM"/>
    </source>
</evidence>
<gene>
    <name evidence="2" type="ORF">C4K46_03875</name>
</gene>
<keyword evidence="1" id="KW-0812">Transmembrane</keyword>
<feature type="transmembrane region" description="Helical" evidence="1">
    <location>
        <begin position="183"/>
        <end position="204"/>
    </location>
</feature>
<feature type="transmembrane region" description="Helical" evidence="1">
    <location>
        <begin position="147"/>
        <end position="171"/>
    </location>
</feature>
<dbReference type="EMBL" id="PRDG01000002">
    <property type="protein sequence ID" value="MBP2623074.1"/>
    <property type="molecule type" value="Genomic_DNA"/>
</dbReference>
<keyword evidence="3" id="KW-1185">Reference proteome</keyword>
<accession>A0ABS5B507</accession>
<evidence type="ECO:0000313" key="2">
    <source>
        <dbReference type="EMBL" id="MBP2623074.1"/>
    </source>
</evidence>
<sequence>MFDTVKSDLYQLFRSKIFWWTEILLFIYSQTLVFFRTSNDVDMSVMMDGQVKFQMSTGSWTGAEALMKSSFNSNSILFFTLILALLLLGGDLMNKRYKNSLSKGLSRGQFFLSKNVTIALLSLINLVLFYGLVFVESSLLNGIGQVSASFFFSFLLTLLAQLVVTIAVVQLVNLFSYWTHSPIPGLVGFIIFTASLTTPARLLPNNAFFNFINIEFPMAKAADVTTSLFFIVFMIAQAAIFGWIALKIFRKQDL</sequence>
<dbReference type="RefSeq" id="WP_209627559.1">
    <property type="nucleotide sequence ID" value="NZ_PRDG01000002.1"/>
</dbReference>
<feature type="transmembrane region" description="Helical" evidence="1">
    <location>
        <begin position="115"/>
        <end position="135"/>
    </location>
</feature>
<name>A0ABS5B507_9STRE</name>
<organism evidence="2 3">
    <name type="scientific">Streptococcus oricebi</name>
    <dbReference type="NCBI Taxonomy" id="1547447"/>
    <lineage>
        <taxon>Bacteria</taxon>
        <taxon>Bacillati</taxon>
        <taxon>Bacillota</taxon>
        <taxon>Bacilli</taxon>
        <taxon>Lactobacillales</taxon>
        <taxon>Streptococcaceae</taxon>
        <taxon>Streptococcus</taxon>
    </lineage>
</organism>
<comment type="caution">
    <text evidence="2">The sequence shown here is derived from an EMBL/GenBank/DDBJ whole genome shotgun (WGS) entry which is preliminary data.</text>
</comment>
<feature type="transmembrane region" description="Helical" evidence="1">
    <location>
        <begin position="17"/>
        <end position="37"/>
    </location>
</feature>
<dbReference type="Proteomes" id="UP001519296">
    <property type="component" value="Unassembled WGS sequence"/>
</dbReference>
<evidence type="ECO:0000256" key="1">
    <source>
        <dbReference type="SAM" id="Phobius"/>
    </source>
</evidence>
<evidence type="ECO:0000313" key="3">
    <source>
        <dbReference type="Proteomes" id="UP001519296"/>
    </source>
</evidence>
<keyword evidence="1" id="KW-1133">Transmembrane helix</keyword>
<protein>
    <recommendedName>
        <fullName evidence="4">ABC-2 family transporter protein</fullName>
    </recommendedName>
</protein>
<keyword evidence="1" id="KW-0472">Membrane</keyword>
<proteinExistence type="predicted"/>
<feature type="transmembrane region" description="Helical" evidence="1">
    <location>
        <begin position="76"/>
        <end position="94"/>
    </location>
</feature>
<reference evidence="2 3" key="1">
    <citation type="submission" date="2018-02" db="EMBL/GenBank/DDBJ databases">
        <title>Draft genome sequence of Streptococcus oricebi CCUG 70868T type strain.</title>
        <authorList>
            <person name="Mendez V."/>
            <person name="Salva-Serra F."/>
            <person name="Jaen-Luchoro D."/>
            <person name="Gonzales-Siles L."/>
            <person name="Karlsson R."/>
            <person name="Engstrom-Jakobsson H."/>
            <person name="Busquets A."/>
            <person name="Gomila M."/>
            <person name="Pineiro-Iglesias B."/>
            <person name="Bennasar-Figueras A."/>
            <person name="Seeger M."/>
            <person name="Moore E."/>
        </authorList>
    </citation>
    <scope>NUCLEOTIDE SEQUENCE [LARGE SCALE GENOMIC DNA]</scope>
    <source>
        <strain evidence="2 3">CCUG 70868</strain>
    </source>
</reference>
<feature type="transmembrane region" description="Helical" evidence="1">
    <location>
        <begin position="224"/>
        <end position="246"/>
    </location>
</feature>